<accession>A0A931F8J5</accession>
<dbReference type="EMBL" id="JADPIE010000003">
    <property type="protein sequence ID" value="MBF8436618.1"/>
    <property type="molecule type" value="Genomic_DNA"/>
</dbReference>
<name>A0A931F8J5_9FIRM</name>
<protein>
    <submittedName>
        <fullName evidence="2">DUF3388 domain-containing protein</fullName>
    </submittedName>
</protein>
<dbReference type="Pfam" id="PF11868">
    <property type="entry name" value="DUF3388"/>
    <property type="match status" value="1"/>
</dbReference>
<feature type="domain" description="ACT" evidence="1">
    <location>
        <begin position="6"/>
        <end position="81"/>
    </location>
</feature>
<dbReference type="Proteomes" id="UP000621436">
    <property type="component" value="Unassembled WGS sequence"/>
</dbReference>
<evidence type="ECO:0000313" key="3">
    <source>
        <dbReference type="Proteomes" id="UP000621436"/>
    </source>
</evidence>
<dbReference type="PROSITE" id="PS51671">
    <property type="entry name" value="ACT"/>
    <property type="match status" value="1"/>
</dbReference>
<gene>
    <name evidence="2" type="ORF">I0Q91_05980</name>
</gene>
<proteinExistence type="predicted"/>
<sequence>METLYMEYKIIKNRPGLLGDLASLLGLLQINIKTIASIENYYRGLLLEIKEPEVKERLLNALGAVKELELTGLRTPQLEDFLALKHGKKVSSRFKEDSYLFSRQDLELLIDFLSFYIIDNEEIMIGIKGNPRIGKTETAIAAAVHSNKHWKLLSTTLLRQTTLTSVPENILNSKTVFIIDAITTFRRASADHVRFIRDFLNKPLLKIIEHPEFLIRETDVSYKDFDLLVELTEDINDDSDDRLDNYMYSISSFE</sequence>
<dbReference type="InterPro" id="IPR002912">
    <property type="entry name" value="ACT_dom"/>
</dbReference>
<dbReference type="CDD" id="cd02116">
    <property type="entry name" value="ACT"/>
    <property type="match status" value="1"/>
</dbReference>
<dbReference type="AlphaFoldDB" id="A0A931F8J5"/>
<comment type="caution">
    <text evidence="2">The sequence shown here is derived from an EMBL/GenBank/DDBJ whole genome shotgun (WGS) entry which is preliminary data.</text>
</comment>
<dbReference type="InterPro" id="IPR045865">
    <property type="entry name" value="ACT-like_dom_sf"/>
</dbReference>
<dbReference type="SUPFAM" id="SSF55021">
    <property type="entry name" value="ACT-like"/>
    <property type="match status" value="1"/>
</dbReference>
<evidence type="ECO:0000259" key="1">
    <source>
        <dbReference type="PROSITE" id="PS51671"/>
    </source>
</evidence>
<reference evidence="2" key="1">
    <citation type="submission" date="2020-11" db="EMBL/GenBank/DDBJ databases">
        <title>Halonatronomonas betainensis gen. nov., sp. nov. a novel haloalkaliphilic representative of the family Halanaerobiacae capable of betaine degradation.</title>
        <authorList>
            <person name="Boltyanskaya Y."/>
            <person name="Kevbrin V."/>
            <person name="Detkova E."/>
            <person name="Grouzdev D.S."/>
            <person name="Koziaeva V."/>
            <person name="Zhilina T."/>
        </authorList>
    </citation>
    <scope>NUCLEOTIDE SEQUENCE</scope>
    <source>
        <strain evidence="2">Z-7014</strain>
    </source>
</reference>
<keyword evidence="3" id="KW-1185">Reference proteome</keyword>
<evidence type="ECO:0000313" key="2">
    <source>
        <dbReference type="EMBL" id="MBF8436618.1"/>
    </source>
</evidence>
<dbReference type="RefSeq" id="WP_270453525.1">
    <property type="nucleotide sequence ID" value="NZ_JADPIE010000003.1"/>
</dbReference>
<dbReference type="InterPro" id="IPR024514">
    <property type="entry name" value="DUF3388"/>
</dbReference>
<organism evidence="2 3">
    <name type="scientific">Halonatronomonas betaini</name>
    <dbReference type="NCBI Taxonomy" id="2778430"/>
    <lineage>
        <taxon>Bacteria</taxon>
        <taxon>Bacillati</taxon>
        <taxon>Bacillota</taxon>
        <taxon>Clostridia</taxon>
        <taxon>Halanaerobiales</taxon>
        <taxon>Halarsenatibacteraceae</taxon>
        <taxon>Halonatronomonas</taxon>
    </lineage>
</organism>